<reference evidence="1" key="1">
    <citation type="submission" date="2021-02" db="EMBL/GenBank/DDBJ databases">
        <authorList>
            <person name="Nowell W R."/>
        </authorList>
    </citation>
    <scope>NUCLEOTIDE SEQUENCE</scope>
</reference>
<gene>
    <name evidence="1" type="ORF">JYZ213_LOCUS30923</name>
</gene>
<organism evidence="1 2">
    <name type="scientific">Adineta steineri</name>
    <dbReference type="NCBI Taxonomy" id="433720"/>
    <lineage>
        <taxon>Eukaryota</taxon>
        <taxon>Metazoa</taxon>
        <taxon>Spiralia</taxon>
        <taxon>Gnathifera</taxon>
        <taxon>Rotifera</taxon>
        <taxon>Eurotatoria</taxon>
        <taxon>Bdelloidea</taxon>
        <taxon>Adinetida</taxon>
        <taxon>Adinetidae</taxon>
        <taxon>Adineta</taxon>
    </lineage>
</organism>
<dbReference type="AlphaFoldDB" id="A0A815BV25"/>
<dbReference type="SUPFAM" id="SSF56399">
    <property type="entry name" value="ADP-ribosylation"/>
    <property type="match status" value="1"/>
</dbReference>
<dbReference type="EMBL" id="CAJNOG010000507">
    <property type="protein sequence ID" value="CAF1275292.1"/>
    <property type="molecule type" value="Genomic_DNA"/>
</dbReference>
<dbReference type="Proteomes" id="UP000663845">
    <property type="component" value="Unassembled WGS sequence"/>
</dbReference>
<evidence type="ECO:0000313" key="1">
    <source>
        <dbReference type="EMBL" id="CAF1275292.1"/>
    </source>
</evidence>
<comment type="caution">
    <text evidence="1">The sequence shown here is derived from an EMBL/GenBank/DDBJ whole genome shotgun (WGS) entry which is preliminary data.</text>
</comment>
<proteinExistence type="predicted"/>
<dbReference type="PROSITE" id="PS51996">
    <property type="entry name" value="TR_MART"/>
    <property type="match status" value="1"/>
</dbReference>
<accession>A0A815BV25</accession>
<sequence length="354" mass="41505">MSENPEKNEKKSEFLPRNEIEDPMGINIYSSKDNESMHKSLNGHFILYQLLIQCLFDETNPLPFEKSSILKYFQPVNKIDKKQMKEFDKKYESTKAIQWYTKQSSIYKILNKALKTQNIDDIIVFSKFIIDLNQQLKQEHQLFSKQQKNSIINLYRGQFIHKDELNRLKTTIGELISMNSFLSTTKNKIKALEFTKNRSPPNEQLTSILLEINVNIKSQTSPLADIKHLSVSSQEEEEILFMFGAIFRIDDVSFDEELKIWKTKLTLCSEGDLDMKLFLLSLNKELKGKNQFIELGNYLLKIQKYKLAEEHFEKILKNNLTKDPIELAYCHHGLSRVNKKQMDYISGKKNIEKS</sequence>
<dbReference type="Gene3D" id="3.90.176.10">
    <property type="entry name" value="Toxin ADP-ribosyltransferase, Chain A, domain 1"/>
    <property type="match status" value="1"/>
</dbReference>
<feature type="non-terminal residue" evidence="1">
    <location>
        <position position="354"/>
    </location>
</feature>
<evidence type="ECO:0000313" key="2">
    <source>
        <dbReference type="Proteomes" id="UP000663845"/>
    </source>
</evidence>
<name>A0A815BV25_9BILA</name>
<protein>
    <submittedName>
        <fullName evidence="1">Uncharacterized protein</fullName>
    </submittedName>
</protein>